<evidence type="ECO:0000313" key="3">
    <source>
        <dbReference type="Proteomes" id="UP000034883"/>
    </source>
</evidence>
<dbReference type="AlphaFoldDB" id="A0A0F6W2W1"/>
<feature type="compositionally biased region" description="Basic and acidic residues" evidence="1">
    <location>
        <begin position="9"/>
        <end position="21"/>
    </location>
</feature>
<dbReference type="KEGG" id="samy:DB32_003205"/>
<sequence length="89" mass="9730">MARASKSPAVRDAEKRVERRRDEVVAAARTYRAARVVKVADTRTVLADLLMSVEDLDKAERELADARAASLEPSATIEPQPPTNVAEAE</sequence>
<proteinExistence type="predicted"/>
<gene>
    <name evidence="2" type="ORF">DB32_003205</name>
</gene>
<protein>
    <submittedName>
        <fullName evidence="2">Uncharacterized protein</fullName>
    </submittedName>
</protein>
<keyword evidence="3" id="KW-1185">Reference proteome</keyword>
<dbReference type="Proteomes" id="UP000034883">
    <property type="component" value="Chromosome"/>
</dbReference>
<evidence type="ECO:0000313" key="2">
    <source>
        <dbReference type="EMBL" id="AKF06056.1"/>
    </source>
</evidence>
<evidence type="ECO:0000256" key="1">
    <source>
        <dbReference type="SAM" id="MobiDB-lite"/>
    </source>
</evidence>
<dbReference type="STRING" id="927083.DB32_003205"/>
<dbReference type="EMBL" id="CP011125">
    <property type="protein sequence ID" value="AKF06056.1"/>
    <property type="molecule type" value="Genomic_DNA"/>
</dbReference>
<feature type="region of interest" description="Disordered" evidence="1">
    <location>
        <begin position="67"/>
        <end position="89"/>
    </location>
</feature>
<organism evidence="2 3">
    <name type="scientific">Sandaracinus amylolyticus</name>
    <dbReference type="NCBI Taxonomy" id="927083"/>
    <lineage>
        <taxon>Bacteria</taxon>
        <taxon>Pseudomonadati</taxon>
        <taxon>Myxococcota</taxon>
        <taxon>Polyangia</taxon>
        <taxon>Polyangiales</taxon>
        <taxon>Sandaracinaceae</taxon>
        <taxon>Sandaracinus</taxon>
    </lineage>
</organism>
<feature type="region of interest" description="Disordered" evidence="1">
    <location>
        <begin position="1"/>
        <end position="21"/>
    </location>
</feature>
<accession>A0A0F6W2W1</accession>
<name>A0A0F6W2W1_9BACT</name>
<reference evidence="2 3" key="1">
    <citation type="submission" date="2015-03" db="EMBL/GenBank/DDBJ databases">
        <title>Genome assembly of Sandaracinus amylolyticus DSM 53668.</title>
        <authorList>
            <person name="Sharma G."/>
            <person name="Subramanian S."/>
        </authorList>
    </citation>
    <scope>NUCLEOTIDE SEQUENCE [LARGE SCALE GENOMIC DNA]</scope>
    <source>
        <strain evidence="2 3">DSM 53668</strain>
    </source>
</reference>
<dbReference type="RefSeq" id="WP_053233267.1">
    <property type="nucleotide sequence ID" value="NZ_CP011125.1"/>
</dbReference>